<evidence type="ECO:0000256" key="1">
    <source>
        <dbReference type="SAM" id="MobiDB-lite"/>
    </source>
</evidence>
<reference evidence="3 4" key="1">
    <citation type="submission" date="2018-05" db="EMBL/GenBank/DDBJ databases">
        <title>Flavobacterium sp. MEBiC07310.</title>
        <authorList>
            <person name="Baek K."/>
        </authorList>
    </citation>
    <scope>NUCLEOTIDE SEQUENCE [LARGE SCALE GENOMIC DNA]</scope>
    <source>
        <strain evidence="3 4">MEBiC07310</strain>
    </source>
</reference>
<feature type="domain" description="CSD" evidence="2">
    <location>
        <begin position="82"/>
        <end position="142"/>
    </location>
</feature>
<dbReference type="SMART" id="SM00357">
    <property type="entry name" value="CSP"/>
    <property type="match status" value="1"/>
</dbReference>
<dbReference type="SUPFAM" id="SSF50249">
    <property type="entry name" value="Nucleic acid-binding proteins"/>
    <property type="match status" value="1"/>
</dbReference>
<dbReference type="OrthoDB" id="1493235at2"/>
<dbReference type="Proteomes" id="UP000245429">
    <property type="component" value="Chromosome"/>
</dbReference>
<proteinExistence type="predicted"/>
<organism evidence="3 4">
    <name type="scientific">Flavobacterium sediminis</name>
    <dbReference type="NCBI Taxonomy" id="2201181"/>
    <lineage>
        <taxon>Bacteria</taxon>
        <taxon>Pseudomonadati</taxon>
        <taxon>Bacteroidota</taxon>
        <taxon>Flavobacteriia</taxon>
        <taxon>Flavobacteriales</taxon>
        <taxon>Flavobacteriaceae</taxon>
        <taxon>Flavobacterium</taxon>
    </lineage>
</organism>
<dbReference type="CDD" id="cd04458">
    <property type="entry name" value="CSP_CDS"/>
    <property type="match status" value="1"/>
</dbReference>
<sequence length="144" mass="16531">MSDSFSKKENAKKKAKKQQEKALRREDRKINNNKGKGFDNMIAYLNEDGNLTSTPPDLSKRKEINPDDILLGATPIEEEKKERTGVVSFFSQNGYGFIIDDESHENIFVHSNQLSEPLKEKDKVIFEKERTPKGYNAINVKKIK</sequence>
<evidence type="ECO:0000259" key="2">
    <source>
        <dbReference type="PROSITE" id="PS51857"/>
    </source>
</evidence>
<dbReference type="KEGG" id="fse:DI487_00130"/>
<dbReference type="EMBL" id="CP029463">
    <property type="protein sequence ID" value="AWM12439.1"/>
    <property type="molecule type" value="Genomic_DNA"/>
</dbReference>
<dbReference type="RefSeq" id="WP_109567848.1">
    <property type="nucleotide sequence ID" value="NZ_CP029463.1"/>
</dbReference>
<accession>A0A2U8QQV3</accession>
<gene>
    <name evidence="3" type="ORF">DI487_00130</name>
</gene>
<evidence type="ECO:0000313" key="4">
    <source>
        <dbReference type="Proteomes" id="UP000245429"/>
    </source>
</evidence>
<name>A0A2U8QQV3_9FLAO</name>
<dbReference type="Pfam" id="PF00313">
    <property type="entry name" value="CSD"/>
    <property type="match status" value="1"/>
</dbReference>
<dbReference type="GO" id="GO:0005829">
    <property type="term" value="C:cytosol"/>
    <property type="evidence" value="ECO:0007669"/>
    <property type="project" value="UniProtKB-ARBA"/>
</dbReference>
<dbReference type="Gene3D" id="2.40.50.140">
    <property type="entry name" value="Nucleic acid-binding proteins"/>
    <property type="match status" value="1"/>
</dbReference>
<feature type="compositionally biased region" description="Basic and acidic residues" evidence="1">
    <location>
        <begin position="17"/>
        <end position="30"/>
    </location>
</feature>
<dbReference type="InterPro" id="IPR011129">
    <property type="entry name" value="CSD"/>
</dbReference>
<evidence type="ECO:0000313" key="3">
    <source>
        <dbReference type="EMBL" id="AWM12439.1"/>
    </source>
</evidence>
<dbReference type="InterPro" id="IPR002059">
    <property type="entry name" value="CSP_DNA-bd"/>
</dbReference>
<dbReference type="InterPro" id="IPR012340">
    <property type="entry name" value="NA-bd_OB-fold"/>
</dbReference>
<feature type="region of interest" description="Disordered" evidence="1">
    <location>
        <begin position="1"/>
        <end position="39"/>
    </location>
</feature>
<dbReference type="GO" id="GO:0003676">
    <property type="term" value="F:nucleic acid binding"/>
    <property type="evidence" value="ECO:0007669"/>
    <property type="project" value="InterPro"/>
</dbReference>
<dbReference type="AlphaFoldDB" id="A0A2U8QQV3"/>
<keyword evidence="4" id="KW-1185">Reference proteome</keyword>
<dbReference type="PROSITE" id="PS51857">
    <property type="entry name" value="CSD_2"/>
    <property type="match status" value="1"/>
</dbReference>
<protein>
    <submittedName>
        <fullName evidence="3">Cold-shock protein</fullName>
    </submittedName>
</protein>
<feature type="region of interest" description="Disordered" evidence="1">
    <location>
        <begin position="47"/>
        <end position="66"/>
    </location>
</feature>